<dbReference type="SMART" id="SM01230">
    <property type="entry name" value="Gln-synt_C"/>
    <property type="match status" value="1"/>
</dbReference>
<dbReference type="InParanoid" id="E1ZT62"/>
<keyword evidence="1" id="KW-0436">Ligase</keyword>
<dbReference type="OrthoDB" id="77835at2759"/>
<dbReference type="OMA" id="CNPGQHE"/>
<dbReference type="EMBL" id="GL433870">
    <property type="protein sequence ID" value="EFN50945.1"/>
    <property type="molecule type" value="Genomic_DNA"/>
</dbReference>
<dbReference type="FunCoup" id="E1ZT62">
    <property type="interactions" value="173"/>
</dbReference>
<dbReference type="GO" id="GO:0006542">
    <property type="term" value="P:glutamine biosynthetic process"/>
    <property type="evidence" value="ECO:0007669"/>
    <property type="project" value="InterPro"/>
</dbReference>
<keyword evidence="6" id="KW-1185">Reference proteome</keyword>
<dbReference type="KEGG" id="cvr:CHLNCDRAFT_141615"/>
<dbReference type="GeneID" id="17350391"/>
<dbReference type="eggNOG" id="KOG0683">
    <property type="taxonomic scope" value="Eukaryota"/>
</dbReference>
<dbReference type="PANTHER" id="PTHR43785:SF2">
    <property type="entry name" value="TYPE-1 GLUTAMINE SYNTHETASE 1"/>
    <property type="match status" value="1"/>
</dbReference>
<evidence type="ECO:0000313" key="5">
    <source>
        <dbReference type="EMBL" id="EFN50945.1"/>
    </source>
</evidence>
<feature type="domain" description="GS catalytic" evidence="4">
    <location>
        <begin position="107"/>
        <end position="460"/>
    </location>
</feature>
<dbReference type="STRING" id="554065.E1ZT62"/>
<comment type="similarity">
    <text evidence="2 3">Belongs to the glutamine synthetase family.</text>
</comment>
<dbReference type="PANTHER" id="PTHR43785">
    <property type="entry name" value="GAMMA-GLUTAMYLPUTRESCINE SYNTHETASE"/>
    <property type="match status" value="1"/>
</dbReference>
<evidence type="ECO:0000256" key="2">
    <source>
        <dbReference type="PROSITE-ProRule" id="PRU01331"/>
    </source>
</evidence>
<evidence type="ECO:0000256" key="3">
    <source>
        <dbReference type="RuleBase" id="RU000384"/>
    </source>
</evidence>
<accession>E1ZT62</accession>
<dbReference type="Gene3D" id="3.10.20.70">
    <property type="entry name" value="Glutamine synthetase, N-terminal domain"/>
    <property type="match status" value="1"/>
</dbReference>
<dbReference type="AlphaFoldDB" id="E1ZT62"/>
<protein>
    <recommendedName>
        <fullName evidence="4">GS catalytic domain-containing protein</fullName>
    </recommendedName>
</protein>
<reference evidence="5 6" key="1">
    <citation type="journal article" date="2010" name="Plant Cell">
        <title>The Chlorella variabilis NC64A genome reveals adaptation to photosymbiosis, coevolution with viruses, and cryptic sex.</title>
        <authorList>
            <person name="Blanc G."/>
            <person name="Duncan G."/>
            <person name="Agarkova I."/>
            <person name="Borodovsky M."/>
            <person name="Gurnon J."/>
            <person name="Kuo A."/>
            <person name="Lindquist E."/>
            <person name="Lucas S."/>
            <person name="Pangilinan J."/>
            <person name="Polle J."/>
            <person name="Salamov A."/>
            <person name="Terry A."/>
            <person name="Yamada T."/>
            <person name="Dunigan D.D."/>
            <person name="Grigoriev I.V."/>
            <person name="Claverie J.M."/>
            <person name="Van Etten J.L."/>
        </authorList>
    </citation>
    <scope>NUCLEOTIDE SEQUENCE [LARGE SCALE GENOMIC DNA]</scope>
    <source>
        <strain evidence="5 6">NC64A</strain>
    </source>
</reference>
<evidence type="ECO:0000256" key="1">
    <source>
        <dbReference type="ARBA" id="ARBA00022598"/>
    </source>
</evidence>
<name>E1ZT62_CHLVA</name>
<organism evidence="6">
    <name type="scientific">Chlorella variabilis</name>
    <name type="common">Green alga</name>
    <dbReference type="NCBI Taxonomy" id="554065"/>
    <lineage>
        <taxon>Eukaryota</taxon>
        <taxon>Viridiplantae</taxon>
        <taxon>Chlorophyta</taxon>
        <taxon>core chlorophytes</taxon>
        <taxon>Trebouxiophyceae</taxon>
        <taxon>Chlorellales</taxon>
        <taxon>Chlorellaceae</taxon>
        <taxon>Chlorella clade</taxon>
        <taxon>Chlorella</taxon>
    </lineage>
</organism>
<dbReference type="InterPro" id="IPR014746">
    <property type="entry name" value="Gln_synth/guanido_kin_cat_dom"/>
</dbReference>
<dbReference type="SUPFAM" id="SSF55931">
    <property type="entry name" value="Glutamine synthetase/guanido kinase"/>
    <property type="match status" value="1"/>
</dbReference>
<gene>
    <name evidence="5" type="ORF">CHLNCDRAFT_141615</name>
</gene>
<dbReference type="Proteomes" id="UP000008141">
    <property type="component" value="Unassembled WGS sequence"/>
</dbReference>
<dbReference type="GO" id="GO:0004356">
    <property type="term" value="F:glutamine synthetase activity"/>
    <property type="evidence" value="ECO:0007669"/>
    <property type="project" value="InterPro"/>
</dbReference>
<dbReference type="PROSITE" id="PS51987">
    <property type="entry name" value="GS_CATALYTIC"/>
    <property type="match status" value="1"/>
</dbReference>
<sequence>MGTDWREVLAPSVQYVRLMWCDAAGIRRVVPRRKLEQASKTGVGMAYACMWLPAWGDSCIDDPAGVPVGEMRLVPDPTAAHVLPWMPSHAIALVTMCKQHEPWECCPRTVLKRVLAGAFQERGLTFQMGFELEFYLLRLPKEGEGGGSGGGGGLPPPLDTSNYCHSGSFDAAAPGPGQFEIATGPAPPLQAADSLLFSMEAVSAVARKHGLLASFLPKLRPREAASGRHCHVSVWRGDANLLRHEAPAAAAAAGAPAAPPRVFKLAGSGEPALPGLAPEGEAFLAGVLRHLPALTCFTSPSPNSFRRQAPHCWTGAYQCYGPNNREAALRLCSTPGVPDAANAELKACDASSNPHLAAAALIVAGLVGVEEGLNLPPPVELDPGNLTDSQRKAAGIRPLPATLGEALEAFEADREFQLALASAFGTPTLPRAFMAVRRSEWEHFREMPLEQEAAALYARY</sequence>
<dbReference type="Gene3D" id="3.30.590.10">
    <property type="entry name" value="Glutamine synthetase/guanido kinase, catalytic domain"/>
    <property type="match status" value="1"/>
</dbReference>
<dbReference type="InterPro" id="IPR008146">
    <property type="entry name" value="Gln_synth_cat_dom"/>
</dbReference>
<evidence type="ECO:0000259" key="4">
    <source>
        <dbReference type="PROSITE" id="PS51987"/>
    </source>
</evidence>
<dbReference type="SUPFAM" id="SSF54368">
    <property type="entry name" value="Glutamine synthetase, N-terminal domain"/>
    <property type="match status" value="1"/>
</dbReference>
<dbReference type="Pfam" id="PF00120">
    <property type="entry name" value="Gln-synt_C"/>
    <property type="match status" value="3"/>
</dbReference>
<dbReference type="RefSeq" id="XP_005843047.1">
    <property type="nucleotide sequence ID" value="XM_005842985.1"/>
</dbReference>
<dbReference type="InterPro" id="IPR036651">
    <property type="entry name" value="Gln_synt_N_sf"/>
</dbReference>
<evidence type="ECO:0000313" key="6">
    <source>
        <dbReference type="Proteomes" id="UP000008141"/>
    </source>
</evidence>
<proteinExistence type="inferred from homology"/>